<dbReference type="Proteomes" id="UP001595756">
    <property type="component" value="Unassembled WGS sequence"/>
</dbReference>
<keyword evidence="2" id="KW-1133">Transmembrane helix</keyword>
<gene>
    <name evidence="4" type="ORF">ACFO0J_02940</name>
</gene>
<protein>
    <submittedName>
        <fullName evidence="4">SHOCT domain-containing protein</fullName>
    </submittedName>
</protein>
<evidence type="ECO:0000259" key="3">
    <source>
        <dbReference type="Pfam" id="PF09851"/>
    </source>
</evidence>
<accession>A0ABV8RW87</accession>
<evidence type="ECO:0000256" key="2">
    <source>
        <dbReference type="SAM" id="Phobius"/>
    </source>
</evidence>
<dbReference type="InterPro" id="IPR018649">
    <property type="entry name" value="SHOCT"/>
</dbReference>
<feature type="transmembrane region" description="Helical" evidence="2">
    <location>
        <begin position="51"/>
        <end position="72"/>
    </location>
</feature>
<feature type="compositionally biased region" description="Low complexity" evidence="1">
    <location>
        <begin position="203"/>
        <end position="217"/>
    </location>
</feature>
<reference evidence="5" key="1">
    <citation type="journal article" date="2019" name="Int. J. Syst. Evol. Microbiol.">
        <title>The Global Catalogue of Microorganisms (GCM) 10K type strain sequencing project: providing services to taxonomists for standard genome sequencing and annotation.</title>
        <authorList>
            <consortium name="The Broad Institute Genomics Platform"/>
            <consortium name="The Broad Institute Genome Sequencing Center for Infectious Disease"/>
            <person name="Wu L."/>
            <person name="Ma J."/>
        </authorList>
    </citation>
    <scope>NUCLEOTIDE SEQUENCE [LARGE SCALE GENOMIC DNA]</scope>
    <source>
        <strain evidence="5">CGMCC 1.19029</strain>
    </source>
</reference>
<dbReference type="RefSeq" id="WP_376811562.1">
    <property type="nucleotide sequence ID" value="NZ_JBHSDY010000002.1"/>
</dbReference>
<keyword evidence="2" id="KW-0812">Transmembrane</keyword>
<organism evidence="4 5">
    <name type="scientific">Castellaniella hirudinis</name>
    <dbReference type="NCBI Taxonomy" id="1144617"/>
    <lineage>
        <taxon>Bacteria</taxon>
        <taxon>Pseudomonadati</taxon>
        <taxon>Pseudomonadota</taxon>
        <taxon>Betaproteobacteria</taxon>
        <taxon>Burkholderiales</taxon>
        <taxon>Alcaligenaceae</taxon>
        <taxon>Castellaniella</taxon>
    </lineage>
</organism>
<sequence length="251" mass="26895">MNDESSIAAGITILGIVLPLALPVVILFFLRRRIPGLSALFSIRNQFLSRLLGYQWFRIPVGLFIGLMIASAGGALHPPLLTVAAPVLCDGDMDISSRNYSYKPGQSGMAHTIRCEREGRLQEVTLRAIGVSTLIYGTGAWVLLTLLYLCSRRHQDENPTGGLAAGISAGFGGRVSTDDLIAAFTQKMKKGAGSPATFDLRSHTITSSGGTSSSTGGDAASRLRQLKALRDQGLISAQDYESRKQEILDEL</sequence>
<proteinExistence type="predicted"/>
<keyword evidence="2" id="KW-0472">Membrane</keyword>
<comment type="caution">
    <text evidence="4">The sequence shown here is derived from an EMBL/GenBank/DDBJ whole genome shotgun (WGS) entry which is preliminary data.</text>
</comment>
<feature type="domain" description="SHOCT" evidence="3">
    <location>
        <begin position="222"/>
        <end position="248"/>
    </location>
</feature>
<name>A0ABV8RW87_9BURK</name>
<dbReference type="EMBL" id="JBHSDY010000002">
    <property type="protein sequence ID" value="MFC4296995.1"/>
    <property type="molecule type" value="Genomic_DNA"/>
</dbReference>
<feature type="transmembrane region" description="Helical" evidence="2">
    <location>
        <begin position="128"/>
        <end position="149"/>
    </location>
</feature>
<evidence type="ECO:0000256" key="1">
    <source>
        <dbReference type="SAM" id="MobiDB-lite"/>
    </source>
</evidence>
<dbReference type="Pfam" id="PF09851">
    <property type="entry name" value="SHOCT"/>
    <property type="match status" value="1"/>
</dbReference>
<keyword evidence="5" id="KW-1185">Reference proteome</keyword>
<evidence type="ECO:0000313" key="5">
    <source>
        <dbReference type="Proteomes" id="UP001595756"/>
    </source>
</evidence>
<feature type="region of interest" description="Disordered" evidence="1">
    <location>
        <begin position="192"/>
        <end position="219"/>
    </location>
</feature>
<feature type="transmembrane region" description="Helical" evidence="2">
    <location>
        <begin position="6"/>
        <end position="30"/>
    </location>
</feature>
<evidence type="ECO:0000313" key="4">
    <source>
        <dbReference type="EMBL" id="MFC4296995.1"/>
    </source>
</evidence>